<comment type="subcellular location">
    <subcellularLocation>
        <location evidence="1">Cell inner membrane</location>
        <topology evidence="1">Multi-pass membrane protein</topology>
    </subcellularLocation>
</comment>
<evidence type="ECO:0000313" key="10">
    <source>
        <dbReference type="Proteomes" id="UP000626982"/>
    </source>
</evidence>
<gene>
    <name evidence="9" type="ORF">GCM10010968_02700</name>
</gene>
<feature type="transmembrane region" description="Helical" evidence="7">
    <location>
        <begin position="254"/>
        <end position="273"/>
    </location>
</feature>
<evidence type="ECO:0000256" key="3">
    <source>
        <dbReference type="ARBA" id="ARBA00022519"/>
    </source>
</evidence>
<evidence type="ECO:0000259" key="8">
    <source>
        <dbReference type="Pfam" id="PF06808"/>
    </source>
</evidence>
<organism evidence="9 10">
    <name type="scientific">Agrococcus terreus</name>
    <dbReference type="NCBI Taxonomy" id="574649"/>
    <lineage>
        <taxon>Bacteria</taxon>
        <taxon>Bacillati</taxon>
        <taxon>Actinomycetota</taxon>
        <taxon>Actinomycetes</taxon>
        <taxon>Micrococcales</taxon>
        <taxon>Microbacteriaceae</taxon>
        <taxon>Agrococcus</taxon>
    </lineage>
</organism>
<dbReference type="PANTHER" id="PTHR33362:SF2">
    <property type="entry name" value="TRAP TRANSPORTER LARGE PERMEASE PROTEIN"/>
    <property type="match status" value="1"/>
</dbReference>
<dbReference type="Pfam" id="PF06808">
    <property type="entry name" value="DctM"/>
    <property type="match status" value="1"/>
</dbReference>
<feature type="transmembrane region" description="Helical" evidence="7">
    <location>
        <begin position="101"/>
        <end position="122"/>
    </location>
</feature>
<proteinExistence type="predicted"/>
<keyword evidence="2" id="KW-1003">Cell membrane</keyword>
<reference evidence="10" key="1">
    <citation type="journal article" date="2019" name="Int. J. Syst. Evol. Microbiol.">
        <title>The Global Catalogue of Microorganisms (GCM) 10K type strain sequencing project: providing services to taxonomists for standard genome sequencing and annotation.</title>
        <authorList>
            <consortium name="The Broad Institute Genomics Platform"/>
            <consortium name="The Broad Institute Genome Sequencing Center for Infectious Disease"/>
            <person name="Wu L."/>
            <person name="Ma J."/>
        </authorList>
    </citation>
    <scope>NUCLEOTIDE SEQUENCE [LARGE SCALE GENOMIC DNA]</scope>
    <source>
        <strain evidence="10">CGMCC 1.6960</strain>
    </source>
</reference>
<evidence type="ECO:0000256" key="1">
    <source>
        <dbReference type="ARBA" id="ARBA00004429"/>
    </source>
</evidence>
<dbReference type="PANTHER" id="PTHR33362">
    <property type="entry name" value="SIALIC ACID TRAP TRANSPORTER PERMEASE PROTEIN SIAT-RELATED"/>
    <property type="match status" value="1"/>
</dbReference>
<keyword evidence="6 7" id="KW-0472">Membrane</keyword>
<feature type="transmembrane region" description="Helical" evidence="7">
    <location>
        <begin position="327"/>
        <end position="357"/>
    </location>
</feature>
<evidence type="ECO:0000256" key="6">
    <source>
        <dbReference type="ARBA" id="ARBA00023136"/>
    </source>
</evidence>
<evidence type="ECO:0000256" key="2">
    <source>
        <dbReference type="ARBA" id="ARBA00022475"/>
    </source>
</evidence>
<feature type="transmembrane region" description="Helical" evidence="7">
    <location>
        <begin position="410"/>
        <end position="434"/>
    </location>
</feature>
<keyword evidence="10" id="KW-1185">Reference proteome</keyword>
<feature type="transmembrane region" description="Helical" evidence="7">
    <location>
        <begin position="134"/>
        <end position="160"/>
    </location>
</feature>
<evidence type="ECO:0000256" key="4">
    <source>
        <dbReference type="ARBA" id="ARBA00022692"/>
    </source>
</evidence>
<evidence type="ECO:0000256" key="5">
    <source>
        <dbReference type="ARBA" id="ARBA00022989"/>
    </source>
</evidence>
<feature type="transmembrane region" description="Helical" evidence="7">
    <location>
        <begin position="227"/>
        <end position="248"/>
    </location>
</feature>
<feature type="transmembrane region" description="Helical" evidence="7">
    <location>
        <begin position="46"/>
        <end position="68"/>
    </location>
</feature>
<name>A0ABQ2KFA2_9MICO</name>
<sequence length="441" mass="46565">MGPTILSSFGAAMLLRVPVGFALAAASFIAIWFTTDAPLSVGAQRLVAGMTPFPLLAIPLFVLAGAIMNEGGMTKRMLDLADSIVGGMRAGIAQTTVLSSLFFGGISGSAVASISSLGRILIPAMKERKYKPAYASAVMAAAPVVDPIMPPSITMIVYGVVSGTSIGALFFAGIVPAILYVAILMLVVHFTSKWLGFTDEAIQEARMLNRPIGTIAKEDRPAFLPSLWKATPALLLPLVILGGIRFGWFTPTEAAAVAVVYALLVGIFVYRELSWKKFLFGMADSALIVGLIMLVLAAAQIYSWALTLGLVPQTAAEAIFSITENPVILLLLINAVLLVVGMFVEANAALIILTPILYPVAIEAGIDPVHLGIIIVVNLSIGLLTPPVGIGLMLAAEIGKVSMLRAVKAVLPFLIAGLLYLLLITFVPEISLWLPNLMMQQ</sequence>
<feature type="domain" description="TRAP C4-dicarboxylate transport system permease DctM subunit" evidence="8">
    <location>
        <begin position="9"/>
        <end position="430"/>
    </location>
</feature>
<feature type="transmembrane region" description="Helical" evidence="7">
    <location>
        <begin position="369"/>
        <end position="390"/>
    </location>
</feature>
<keyword evidence="5 7" id="KW-1133">Transmembrane helix</keyword>
<evidence type="ECO:0000313" key="9">
    <source>
        <dbReference type="EMBL" id="GGN77748.1"/>
    </source>
</evidence>
<keyword evidence="4 7" id="KW-0812">Transmembrane</keyword>
<dbReference type="RefSeq" id="WP_188715238.1">
    <property type="nucleotide sequence ID" value="NZ_BAABBD010000001.1"/>
</dbReference>
<feature type="transmembrane region" description="Helical" evidence="7">
    <location>
        <begin position="166"/>
        <end position="188"/>
    </location>
</feature>
<dbReference type="InterPro" id="IPR010656">
    <property type="entry name" value="DctM"/>
</dbReference>
<keyword evidence="3" id="KW-0997">Cell inner membrane</keyword>
<protein>
    <recommendedName>
        <fullName evidence="8">TRAP C4-dicarboxylate transport system permease DctM subunit domain-containing protein</fullName>
    </recommendedName>
</protein>
<comment type="caution">
    <text evidence="9">The sequence shown here is derived from an EMBL/GenBank/DDBJ whole genome shotgun (WGS) entry which is preliminary data.</text>
</comment>
<dbReference type="EMBL" id="BMLM01000001">
    <property type="protein sequence ID" value="GGN77748.1"/>
    <property type="molecule type" value="Genomic_DNA"/>
</dbReference>
<accession>A0ABQ2KFA2</accession>
<dbReference type="InterPro" id="IPR004681">
    <property type="entry name" value="TRAP_DctM"/>
</dbReference>
<dbReference type="Proteomes" id="UP000626982">
    <property type="component" value="Unassembled WGS sequence"/>
</dbReference>
<feature type="transmembrane region" description="Helical" evidence="7">
    <location>
        <begin position="12"/>
        <end position="34"/>
    </location>
</feature>
<dbReference type="NCBIfam" id="TIGR00786">
    <property type="entry name" value="dctM"/>
    <property type="match status" value="1"/>
</dbReference>
<feature type="transmembrane region" description="Helical" evidence="7">
    <location>
        <begin position="285"/>
        <end position="307"/>
    </location>
</feature>
<dbReference type="PIRSF" id="PIRSF006066">
    <property type="entry name" value="HI0050"/>
    <property type="match status" value="1"/>
</dbReference>
<evidence type="ECO:0000256" key="7">
    <source>
        <dbReference type="SAM" id="Phobius"/>
    </source>
</evidence>